<accession>A0AC35TN13</accession>
<proteinExistence type="predicted"/>
<name>A0AC35TN13_9BILA</name>
<reference evidence="2" key="1">
    <citation type="submission" date="2016-11" db="UniProtKB">
        <authorList>
            <consortium name="WormBaseParasite"/>
        </authorList>
    </citation>
    <scope>IDENTIFICATION</scope>
    <source>
        <strain evidence="2">KR3021</strain>
    </source>
</reference>
<dbReference type="Proteomes" id="UP000095286">
    <property type="component" value="Unplaced"/>
</dbReference>
<dbReference type="WBParaSite" id="RSKR_0000255400.1">
    <property type="protein sequence ID" value="RSKR_0000255400.1"/>
    <property type="gene ID" value="RSKR_0000255400"/>
</dbReference>
<protein>
    <submittedName>
        <fullName evidence="2">Snurportin-1</fullName>
    </submittedName>
</protein>
<sequence length="267" mass="31155">MLRELGNRDEMIENDEDCEEVKLNPFNPKTAHKYYLMYSEWLVDIPTDFSTKWLMKPCPKGKRQLVVCRYGITSCYTKSGFKINQFSSKLPGGSAATSDSMTVLDCIYVKSLKTYYILDCVSWDDQDFSEGEFSLRQYWLNSKFSENKSFGQSSKKFPFKFANIESVPCTKGEMEKCMASSFEYELDGLLFYYQDVNYERGQTPFVGWLLPWMLPDMLDVQVPDVYKKPENSMEENNIKEFIDEYNTKRDYTGSIKKTTSKNADEMT</sequence>
<evidence type="ECO:0000313" key="1">
    <source>
        <dbReference type="Proteomes" id="UP000095286"/>
    </source>
</evidence>
<evidence type="ECO:0000313" key="2">
    <source>
        <dbReference type="WBParaSite" id="RSKR_0000255400.1"/>
    </source>
</evidence>
<organism evidence="1 2">
    <name type="scientific">Rhabditophanes sp. KR3021</name>
    <dbReference type="NCBI Taxonomy" id="114890"/>
    <lineage>
        <taxon>Eukaryota</taxon>
        <taxon>Metazoa</taxon>
        <taxon>Ecdysozoa</taxon>
        <taxon>Nematoda</taxon>
        <taxon>Chromadorea</taxon>
        <taxon>Rhabditida</taxon>
        <taxon>Tylenchina</taxon>
        <taxon>Panagrolaimomorpha</taxon>
        <taxon>Strongyloidoidea</taxon>
        <taxon>Alloionematidae</taxon>
        <taxon>Rhabditophanes</taxon>
    </lineage>
</organism>